<feature type="region of interest" description="Disordered" evidence="1">
    <location>
        <begin position="1"/>
        <end position="22"/>
    </location>
</feature>
<name>A0A2P5FJC0_TREOI</name>
<organism evidence="2 3">
    <name type="scientific">Trema orientale</name>
    <name type="common">Charcoal tree</name>
    <name type="synonym">Celtis orientalis</name>
    <dbReference type="NCBI Taxonomy" id="63057"/>
    <lineage>
        <taxon>Eukaryota</taxon>
        <taxon>Viridiplantae</taxon>
        <taxon>Streptophyta</taxon>
        <taxon>Embryophyta</taxon>
        <taxon>Tracheophyta</taxon>
        <taxon>Spermatophyta</taxon>
        <taxon>Magnoliopsida</taxon>
        <taxon>eudicotyledons</taxon>
        <taxon>Gunneridae</taxon>
        <taxon>Pentapetalae</taxon>
        <taxon>rosids</taxon>
        <taxon>fabids</taxon>
        <taxon>Rosales</taxon>
        <taxon>Cannabaceae</taxon>
        <taxon>Trema</taxon>
    </lineage>
</organism>
<dbReference type="Proteomes" id="UP000237000">
    <property type="component" value="Unassembled WGS sequence"/>
</dbReference>
<evidence type="ECO:0000313" key="3">
    <source>
        <dbReference type="Proteomes" id="UP000237000"/>
    </source>
</evidence>
<keyword evidence="3" id="KW-1185">Reference proteome</keyword>
<proteinExistence type="predicted"/>
<dbReference type="AlphaFoldDB" id="A0A2P5FJC0"/>
<accession>A0A2P5FJC0</accession>
<dbReference type="EMBL" id="JXTC01000028">
    <property type="protein sequence ID" value="PON97898.1"/>
    <property type="molecule type" value="Genomic_DNA"/>
</dbReference>
<evidence type="ECO:0000256" key="1">
    <source>
        <dbReference type="SAM" id="MobiDB-lite"/>
    </source>
</evidence>
<gene>
    <name evidence="2" type="ORF">TorRG33x02_062130</name>
</gene>
<comment type="caution">
    <text evidence="2">The sequence shown here is derived from an EMBL/GenBank/DDBJ whole genome shotgun (WGS) entry which is preliminary data.</text>
</comment>
<protein>
    <submittedName>
        <fullName evidence="2">Uncharacterized protein</fullName>
    </submittedName>
</protein>
<dbReference type="InParanoid" id="A0A2P5FJC0"/>
<reference evidence="3" key="1">
    <citation type="submission" date="2016-06" db="EMBL/GenBank/DDBJ databases">
        <title>Parallel loss of symbiosis genes in relatives of nitrogen-fixing non-legume Parasponia.</title>
        <authorList>
            <person name="Van Velzen R."/>
            <person name="Holmer R."/>
            <person name="Bu F."/>
            <person name="Rutten L."/>
            <person name="Van Zeijl A."/>
            <person name="Liu W."/>
            <person name="Santuari L."/>
            <person name="Cao Q."/>
            <person name="Sharma T."/>
            <person name="Shen D."/>
            <person name="Roswanjaya Y."/>
            <person name="Wardhani T."/>
            <person name="Kalhor M.S."/>
            <person name="Jansen J."/>
            <person name="Van den Hoogen J."/>
            <person name="Gungor B."/>
            <person name="Hartog M."/>
            <person name="Hontelez J."/>
            <person name="Verver J."/>
            <person name="Yang W.-C."/>
            <person name="Schijlen E."/>
            <person name="Repin R."/>
            <person name="Schilthuizen M."/>
            <person name="Schranz E."/>
            <person name="Heidstra R."/>
            <person name="Miyata K."/>
            <person name="Fedorova E."/>
            <person name="Kohlen W."/>
            <person name="Bisseling T."/>
            <person name="Smit S."/>
            <person name="Geurts R."/>
        </authorList>
    </citation>
    <scope>NUCLEOTIDE SEQUENCE [LARGE SCALE GENOMIC DNA]</scope>
    <source>
        <strain evidence="3">cv. RG33-2</strain>
    </source>
</reference>
<evidence type="ECO:0000313" key="2">
    <source>
        <dbReference type="EMBL" id="PON97898.1"/>
    </source>
</evidence>
<sequence>MSRRKTSQGQGFSQAHDSHEQSRYELFSHSHVVSQTMETLKLNSVSFSFGSHLPHSSFGSRSALEPFVSTIGKNGLTRIGPCDMETQNIGDGRWSLKSSLAQAISREIETNPALQSQIPIVFST</sequence>